<feature type="compositionally biased region" description="Basic and acidic residues" evidence="1">
    <location>
        <begin position="77"/>
        <end position="86"/>
    </location>
</feature>
<gene>
    <name evidence="2" type="ORF">FB471_3465</name>
</gene>
<evidence type="ECO:0000313" key="3">
    <source>
        <dbReference type="Proteomes" id="UP000320876"/>
    </source>
</evidence>
<proteinExistence type="predicted"/>
<dbReference type="SUPFAM" id="SSF55729">
    <property type="entry name" value="Acyl-CoA N-acyltransferases (Nat)"/>
    <property type="match status" value="1"/>
</dbReference>
<sequence>MTITLRAAEEADHPALVRAVQQWWGDSRSPEQARELALLLPRLFLQHFASTSLIAEEDGGERAWPAGCTRPSSPRPSWRDARWFAR</sequence>
<accession>A0A542DKT4</accession>
<evidence type="ECO:0000256" key="1">
    <source>
        <dbReference type="SAM" id="MobiDB-lite"/>
    </source>
</evidence>
<feature type="region of interest" description="Disordered" evidence="1">
    <location>
        <begin position="61"/>
        <end position="86"/>
    </location>
</feature>
<dbReference type="InterPro" id="IPR016181">
    <property type="entry name" value="Acyl_CoA_acyltransferase"/>
</dbReference>
<protein>
    <recommendedName>
        <fullName evidence="4">Acetyltransferase (GNAT) family protein</fullName>
    </recommendedName>
</protein>
<dbReference type="Gene3D" id="3.40.630.30">
    <property type="match status" value="1"/>
</dbReference>
<organism evidence="2 3">
    <name type="scientific">Amycolatopsis cihanbeyliensis</name>
    <dbReference type="NCBI Taxonomy" id="1128664"/>
    <lineage>
        <taxon>Bacteria</taxon>
        <taxon>Bacillati</taxon>
        <taxon>Actinomycetota</taxon>
        <taxon>Actinomycetes</taxon>
        <taxon>Pseudonocardiales</taxon>
        <taxon>Pseudonocardiaceae</taxon>
        <taxon>Amycolatopsis</taxon>
    </lineage>
</organism>
<dbReference type="EMBL" id="VFML01000001">
    <property type="protein sequence ID" value="TQJ03698.1"/>
    <property type="molecule type" value="Genomic_DNA"/>
</dbReference>
<keyword evidence="3" id="KW-1185">Reference proteome</keyword>
<dbReference type="AlphaFoldDB" id="A0A542DKT4"/>
<name>A0A542DKT4_AMYCI</name>
<dbReference type="Proteomes" id="UP000320876">
    <property type="component" value="Unassembled WGS sequence"/>
</dbReference>
<evidence type="ECO:0000313" key="2">
    <source>
        <dbReference type="EMBL" id="TQJ03698.1"/>
    </source>
</evidence>
<reference evidence="2 3" key="1">
    <citation type="submission" date="2019-06" db="EMBL/GenBank/DDBJ databases">
        <title>Sequencing the genomes of 1000 actinobacteria strains.</title>
        <authorList>
            <person name="Klenk H.-P."/>
        </authorList>
    </citation>
    <scope>NUCLEOTIDE SEQUENCE [LARGE SCALE GENOMIC DNA]</scope>
    <source>
        <strain evidence="2 3">DSM 45679</strain>
    </source>
</reference>
<evidence type="ECO:0008006" key="4">
    <source>
        <dbReference type="Google" id="ProtNLM"/>
    </source>
</evidence>
<dbReference type="RefSeq" id="WP_342779437.1">
    <property type="nucleotide sequence ID" value="NZ_VFML01000001.1"/>
</dbReference>
<comment type="caution">
    <text evidence="2">The sequence shown here is derived from an EMBL/GenBank/DDBJ whole genome shotgun (WGS) entry which is preliminary data.</text>
</comment>